<protein>
    <submittedName>
        <fullName evidence="1">Uncharacterized protein</fullName>
    </submittedName>
</protein>
<reference evidence="1" key="1">
    <citation type="submission" date="2023-04" db="EMBL/GenBank/DDBJ databases">
        <title>A chromosome-level genome assembly of the parasitoid wasp Eretmocerus hayati.</title>
        <authorList>
            <person name="Zhong Y."/>
            <person name="Liu S."/>
            <person name="Liu Y."/>
        </authorList>
    </citation>
    <scope>NUCLEOTIDE SEQUENCE</scope>
    <source>
        <strain evidence="1">ZJU_SS_LIU_2023</strain>
    </source>
</reference>
<dbReference type="EMBL" id="CM056744">
    <property type="protein sequence ID" value="KAJ8667722.1"/>
    <property type="molecule type" value="Genomic_DNA"/>
</dbReference>
<comment type="caution">
    <text evidence="1">The sequence shown here is derived from an EMBL/GenBank/DDBJ whole genome shotgun (WGS) entry which is preliminary data.</text>
</comment>
<dbReference type="Proteomes" id="UP001239111">
    <property type="component" value="Chromosome 4"/>
</dbReference>
<gene>
    <name evidence="1" type="ORF">QAD02_009385</name>
</gene>
<sequence length="111" mass="12850">MEEQYLMGLIDAYLDSGRTEKTYRKMMMALSIDRRIRHHRKRIGLVELMEVNPKVAKEIPLGPRELHSQEEAQKSRSSSEVDEPLRVVSDAEVADGRMNDPMQLEPVREAE</sequence>
<accession>A0ACC2NBJ5</accession>
<evidence type="ECO:0000313" key="2">
    <source>
        <dbReference type="Proteomes" id="UP001239111"/>
    </source>
</evidence>
<name>A0ACC2NBJ5_9HYME</name>
<organism evidence="1 2">
    <name type="scientific">Eretmocerus hayati</name>
    <dbReference type="NCBI Taxonomy" id="131215"/>
    <lineage>
        <taxon>Eukaryota</taxon>
        <taxon>Metazoa</taxon>
        <taxon>Ecdysozoa</taxon>
        <taxon>Arthropoda</taxon>
        <taxon>Hexapoda</taxon>
        <taxon>Insecta</taxon>
        <taxon>Pterygota</taxon>
        <taxon>Neoptera</taxon>
        <taxon>Endopterygota</taxon>
        <taxon>Hymenoptera</taxon>
        <taxon>Apocrita</taxon>
        <taxon>Proctotrupomorpha</taxon>
        <taxon>Chalcidoidea</taxon>
        <taxon>Aphelinidae</taxon>
        <taxon>Aphelininae</taxon>
        <taxon>Eretmocerus</taxon>
    </lineage>
</organism>
<evidence type="ECO:0000313" key="1">
    <source>
        <dbReference type="EMBL" id="KAJ8667722.1"/>
    </source>
</evidence>
<keyword evidence="2" id="KW-1185">Reference proteome</keyword>
<proteinExistence type="predicted"/>